<dbReference type="Proteomes" id="UP001374535">
    <property type="component" value="Chromosome 4"/>
</dbReference>
<organism evidence="1 2">
    <name type="scientific">Vigna mungo</name>
    <name type="common">Black gram</name>
    <name type="synonym">Phaseolus mungo</name>
    <dbReference type="NCBI Taxonomy" id="3915"/>
    <lineage>
        <taxon>Eukaryota</taxon>
        <taxon>Viridiplantae</taxon>
        <taxon>Streptophyta</taxon>
        <taxon>Embryophyta</taxon>
        <taxon>Tracheophyta</taxon>
        <taxon>Spermatophyta</taxon>
        <taxon>Magnoliopsida</taxon>
        <taxon>eudicotyledons</taxon>
        <taxon>Gunneridae</taxon>
        <taxon>Pentapetalae</taxon>
        <taxon>rosids</taxon>
        <taxon>fabids</taxon>
        <taxon>Fabales</taxon>
        <taxon>Fabaceae</taxon>
        <taxon>Papilionoideae</taxon>
        <taxon>50 kb inversion clade</taxon>
        <taxon>NPAAA clade</taxon>
        <taxon>indigoferoid/millettioid clade</taxon>
        <taxon>Phaseoleae</taxon>
        <taxon>Vigna</taxon>
    </lineage>
</organism>
<protein>
    <submittedName>
        <fullName evidence="1">Uncharacterized protein</fullName>
    </submittedName>
</protein>
<sequence>MFPSKLDPSKVSKCLSNGILPEREFCDKSSFPRPSISAREEGILPVKRFLDKSRESSDLKLPIPQGISPLRLFLDKFRETSPTKYPISLGISPLKLLLEISMLLSCNSGFLNPSSTPFHIKLMLRV</sequence>
<gene>
    <name evidence="1" type="ORF">V8G54_010956</name>
</gene>
<evidence type="ECO:0000313" key="1">
    <source>
        <dbReference type="EMBL" id="WVZ13390.1"/>
    </source>
</evidence>
<dbReference type="EMBL" id="CP144697">
    <property type="protein sequence ID" value="WVZ13390.1"/>
    <property type="molecule type" value="Genomic_DNA"/>
</dbReference>
<keyword evidence="2" id="KW-1185">Reference proteome</keyword>
<evidence type="ECO:0000313" key="2">
    <source>
        <dbReference type="Proteomes" id="UP001374535"/>
    </source>
</evidence>
<dbReference type="AlphaFoldDB" id="A0AAQ3NQM4"/>
<name>A0AAQ3NQM4_VIGMU</name>
<proteinExistence type="predicted"/>
<reference evidence="1 2" key="1">
    <citation type="journal article" date="2023" name="Life. Sci Alliance">
        <title>Evolutionary insights into 3D genome organization and epigenetic landscape of Vigna mungo.</title>
        <authorList>
            <person name="Junaid A."/>
            <person name="Singh B."/>
            <person name="Bhatia S."/>
        </authorList>
    </citation>
    <scope>NUCLEOTIDE SEQUENCE [LARGE SCALE GENOMIC DNA]</scope>
    <source>
        <strain evidence="1">Urdbean</strain>
    </source>
</reference>
<accession>A0AAQ3NQM4</accession>